<dbReference type="PANTHER" id="PTHR19134:SF531">
    <property type="entry name" value="TYROSINE-PROTEIN PHOSPHATASE LAR"/>
    <property type="match status" value="1"/>
</dbReference>
<evidence type="ECO:0008006" key="5">
    <source>
        <dbReference type="Google" id="ProtNLM"/>
    </source>
</evidence>
<proteinExistence type="predicted"/>
<organism evidence="3 4">
    <name type="scientific">Protopolystoma xenopodis</name>
    <dbReference type="NCBI Taxonomy" id="117903"/>
    <lineage>
        <taxon>Eukaryota</taxon>
        <taxon>Metazoa</taxon>
        <taxon>Spiralia</taxon>
        <taxon>Lophotrochozoa</taxon>
        <taxon>Platyhelminthes</taxon>
        <taxon>Monogenea</taxon>
        <taxon>Polyopisthocotylea</taxon>
        <taxon>Polystomatidea</taxon>
        <taxon>Polystomatidae</taxon>
        <taxon>Protopolystoma</taxon>
    </lineage>
</organism>
<dbReference type="PRINTS" id="PR00700">
    <property type="entry name" value="PRTYPHPHTASE"/>
</dbReference>
<dbReference type="InterPro" id="IPR003595">
    <property type="entry name" value="Tyr_Pase_cat"/>
</dbReference>
<evidence type="ECO:0000313" key="3">
    <source>
        <dbReference type="EMBL" id="VEL17482.1"/>
    </source>
</evidence>
<dbReference type="GO" id="GO:0004725">
    <property type="term" value="F:protein tyrosine phosphatase activity"/>
    <property type="evidence" value="ECO:0007669"/>
    <property type="project" value="InterPro"/>
</dbReference>
<dbReference type="Pfam" id="PF00102">
    <property type="entry name" value="Y_phosphatase"/>
    <property type="match status" value="1"/>
</dbReference>
<dbReference type="OrthoDB" id="6275554at2759"/>
<dbReference type="InterPro" id="IPR000387">
    <property type="entry name" value="Tyr_Pase_dom"/>
</dbReference>
<feature type="domain" description="Tyrosine-protein phosphatase" evidence="1">
    <location>
        <begin position="46"/>
        <end position="99"/>
    </location>
</feature>
<dbReference type="InterPro" id="IPR050348">
    <property type="entry name" value="Protein-Tyr_Phosphatase"/>
</dbReference>
<reference evidence="3" key="1">
    <citation type="submission" date="2018-11" db="EMBL/GenBank/DDBJ databases">
        <authorList>
            <consortium name="Pathogen Informatics"/>
        </authorList>
    </citation>
    <scope>NUCLEOTIDE SEQUENCE</scope>
</reference>
<accession>A0A3S5A8A8</accession>
<protein>
    <recommendedName>
        <fullName evidence="5">Tyrosine-protein phosphatase domain-containing protein</fullName>
    </recommendedName>
</protein>
<evidence type="ECO:0000259" key="1">
    <source>
        <dbReference type="PROSITE" id="PS50055"/>
    </source>
</evidence>
<dbReference type="PANTHER" id="PTHR19134">
    <property type="entry name" value="RECEPTOR-TYPE TYROSINE-PROTEIN PHOSPHATASE"/>
    <property type="match status" value="1"/>
</dbReference>
<keyword evidence="4" id="KW-1185">Reference proteome</keyword>
<dbReference type="SUPFAM" id="SSF52799">
    <property type="entry name" value="(Phosphotyrosine protein) phosphatases II"/>
    <property type="match status" value="1"/>
</dbReference>
<dbReference type="SMART" id="SM00404">
    <property type="entry name" value="PTPc_motif"/>
    <property type="match status" value="1"/>
</dbReference>
<dbReference type="PROSITE" id="PS50055">
    <property type="entry name" value="TYR_PHOSPHATASE_PTP"/>
    <property type="match status" value="1"/>
</dbReference>
<dbReference type="Proteomes" id="UP000784294">
    <property type="component" value="Unassembled WGS sequence"/>
</dbReference>
<dbReference type="Gene3D" id="3.90.190.10">
    <property type="entry name" value="Protein tyrosine phosphatase superfamily"/>
    <property type="match status" value="1"/>
</dbReference>
<evidence type="ECO:0000313" key="4">
    <source>
        <dbReference type="Proteomes" id="UP000784294"/>
    </source>
</evidence>
<feature type="domain" description="Tyrosine specific protein phosphatases" evidence="2">
    <location>
        <begin position="46"/>
        <end position="90"/>
    </location>
</feature>
<evidence type="ECO:0000259" key="2">
    <source>
        <dbReference type="PROSITE" id="PS50056"/>
    </source>
</evidence>
<name>A0A3S5A8A8_9PLAT</name>
<dbReference type="AlphaFoldDB" id="A0A3S5A8A8"/>
<dbReference type="PROSITE" id="PS50056">
    <property type="entry name" value="TYR_PHOSPHATASE_2"/>
    <property type="match status" value="1"/>
</dbReference>
<comment type="caution">
    <text evidence="3">The sequence shown here is derived from an EMBL/GenBank/DDBJ whole genome shotgun (WGS) entry which is preliminary data.</text>
</comment>
<dbReference type="InterPro" id="IPR029021">
    <property type="entry name" value="Prot-tyrosine_phosphatase-like"/>
</dbReference>
<gene>
    <name evidence="3" type="ORF">PXEA_LOCUS10922</name>
</gene>
<dbReference type="EMBL" id="CAAALY010032822">
    <property type="protein sequence ID" value="VEL17482.1"/>
    <property type="molecule type" value="Genomic_DNA"/>
</dbReference>
<sequence>MGEDFLSISSWKVELIIATQIRISDRHHLSTVTTASSDIAFSSLFRTGAFIAIDILLERLHYEKTVDVYGVVCGMRRQRNFMVQTEDQYIFIYDAILEAVTDGNTEVLARNLYTHVQHLGVQQQGNRTVYCLI</sequence>
<dbReference type="InterPro" id="IPR000242">
    <property type="entry name" value="PTP_cat"/>
</dbReference>